<dbReference type="Proteomes" id="UP000054217">
    <property type="component" value="Unassembled WGS sequence"/>
</dbReference>
<dbReference type="AlphaFoldDB" id="A0A0C3KM25"/>
<evidence type="ECO:0000313" key="3">
    <source>
        <dbReference type="Proteomes" id="UP000054217"/>
    </source>
</evidence>
<gene>
    <name evidence="2" type="ORF">M404DRAFT_20914</name>
</gene>
<name>A0A0C3KM25_PISTI</name>
<dbReference type="InParanoid" id="A0A0C3KM25"/>
<reference evidence="2 3" key="1">
    <citation type="submission" date="2014-04" db="EMBL/GenBank/DDBJ databases">
        <authorList>
            <consortium name="DOE Joint Genome Institute"/>
            <person name="Kuo A."/>
            <person name="Kohler A."/>
            <person name="Costa M.D."/>
            <person name="Nagy L.G."/>
            <person name="Floudas D."/>
            <person name="Copeland A."/>
            <person name="Barry K.W."/>
            <person name="Cichocki N."/>
            <person name="Veneault-Fourrey C."/>
            <person name="LaButti K."/>
            <person name="Lindquist E.A."/>
            <person name="Lipzen A."/>
            <person name="Lundell T."/>
            <person name="Morin E."/>
            <person name="Murat C."/>
            <person name="Sun H."/>
            <person name="Tunlid A."/>
            <person name="Henrissat B."/>
            <person name="Grigoriev I.V."/>
            <person name="Hibbett D.S."/>
            <person name="Martin F."/>
            <person name="Nordberg H.P."/>
            <person name="Cantor M.N."/>
            <person name="Hua S.X."/>
        </authorList>
    </citation>
    <scope>NUCLEOTIDE SEQUENCE [LARGE SCALE GENOMIC DNA]</scope>
    <source>
        <strain evidence="2 3">Marx 270</strain>
    </source>
</reference>
<dbReference type="EMBL" id="KN831951">
    <property type="protein sequence ID" value="KIO10662.1"/>
    <property type="molecule type" value="Genomic_DNA"/>
</dbReference>
<keyword evidence="3" id="KW-1185">Reference proteome</keyword>
<accession>A0A0C3KM25</accession>
<feature type="region of interest" description="Disordered" evidence="1">
    <location>
        <begin position="1"/>
        <end position="36"/>
    </location>
</feature>
<sequence length="282" mass="31551">MELLDCTQHEQMPVAASAGRAQPLSSPEEMASKGPSTDYIKKAADTLCFEIEESTSGTSDLLTVKLQETPELEGQSLKENTVEVPAVSEEVRQIADESLMSKAPLNFKTERPEEHSKPTRVKVEELKTPVASLEAKRFVYEEIVDSHKVLQHVSHVEMKVVARQIEIEEPSRLVIRRKLPEEVLRVEMLKHMARVDDLALEMFHGHTVSAINVLFEDSLSELTRTLGIRTCAESPAMLTKRSHVTALRVVATRTQVLHTDTSSITGQLRKIAATKGYEEWGE</sequence>
<reference evidence="3" key="2">
    <citation type="submission" date="2015-01" db="EMBL/GenBank/DDBJ databases">
        <title>Evolutionary Origins and Diversification of the Mycorrhizal Mutualists.</title>
        <authorList>
            <consortium name="DOE Joint Genome Institute"/>
            <consortium name="Mycorrhizal Genomics Consortium"/>
            <person name="Kohler A."/>
            <person name="Kuo A."/>
            <person name="Nagy L.G."/>
            <person name="Floudas D."/>
            <person name="Copeland A."/>
            <person name="Barry K.W."/>
            <person name="Cichocki N."/>
            <person name="Veneault-Fourrey C."/>
            <person name="LaButti K."/>
            <person name="Lindquist E.A."/>
            <person name="Lipzen A."/>
            <person name="Lundell T."/>
            <person name="Morin E."/>
            <person name="Murat C."/>
            <person name="Riley R."/>
            <person name="Ohm R."/>
            <person name="Sun H."/>
            <person name="Tunlid A."/>
            <person name="Henrissat B."/>
            <person name="Grigoriev I.V."/>
            <person name="Hibbett D.S."/>
            <person name="Martin F."/>
        </authorList>
    </citation>
    <scope>NUCLEOTIDE SEQUENCE [LARGE SCALE GENOMIC DNA]</scope>
    <source>
        <strain evidence="3">Marx 270</strain>
    </source>
</reference>
<dbReference type="HOGENOM" id="CLU_987375_0_0_1"/>
<proteinExistence type="predicted"/>
<dbReference type="OrthoDB" id="2705452at2759"/>
<organism evidence="2 3">
    <name type="scientific">Pisolithus tinctorius Marx 270</name>
    <dbReference type="NCBI Taxonomy" id="870435"/>
    <lineage>
        <taxon>Eukaryota</taxon>
        <taxon>Fungi</taxon>
        <taxon>Dikarya</taxon>
        <taxon>Basidiomycota</taxon>
        <taxon>Agaricomycotina</taxon>
        <taxon>Agaricomycetes</taxon>
        <taxon>Agaricomycetidae</taxon>
        <taxon>Boletales</taxon>
        <taxon>Sclerodermatineae</taxon>
        <taxon>Pisolithaceae</taxon>
        <taxon>Pisolithus</taxon>
    </lineage>
</organism>
<evidence type="ECO:0000313" key="2">
    <source>
        <dbReference type="EMBL" id="KIO10662.1"/>
    </source>
</evidence>
<protein>
    <submittedName>
        <fullName evidence="2">Uncharacterized protein</fullName>
    </submittedName>
</protein>
<evidence type="ECO:0000256" key="1">
    <source>
        <dbReference type="SAM" id="MobiDB-lite"/>
    </source>
</evidence>